<sequence length="99" mass="10762">MANRRLVTVVGATGAQGGAVIRGLTRDVNSEKAQALKRLGDYIEMVTCDINKSDDVKCAFKDSWAIYALTDSWAQPDQPDFEIRQGMLMADVAASLLTP</sequence>
<accession>A0A815IQ82</accession>
<dbReference type="EMBL" id="CAJNOK010016381">
    <property type="protein sequence ID" value="CAF1244076.1"/>
    <property type="molecule type" value="Genomic_DNA"/>
</dbReference>
<dbReference type="AlphaFoldDB" id="A0A815IQ82"/>
<evidence type="ECO:0000259" key="4">
    <source>
        <dbReference type="Pfam" id="PF05368"/>
    </source>
</evidence>
<evidence type="ECO:0000256" key="3">
    <source>
        <dbReference type="ARBA" id="ARBA00040296"/>
    </source>
</evidence>
<dbReference type="PANTHER" id="PTHR42748:SF7">
    <property type="entry name" value="NMRA LIKE REDOX SENSOR 1-RELATED"/>
    <property type="match status" value="1"/>
</dbReference>
<evidence type="ECO:0000313" key="8">
    <source>
        <dbReference type="EMBL" id="CAF4254172.1"/>
    </source>
</evidence>
<dbReference type="Proteomes" id="UP000677228">
    <property type="component" value="Unassembled WGS sequence"/>
</dbReference>
<name>A0A815IQ82_9BILA</name>
<dbReference type="Gene3D" id="3.40.50.720">
    <property type="entry name" value="NAD(P)-binding Rossmann-like Domain"/>
    <property type="match status" value="1"/>
</dbReference>
<keyword evidence="9" id="KW-1185">Reference proteome</keyword>
<comment type="similarity">
    <text evidence="1">Belongs to the NmrA-type oxidoreductase family.</text>
</comment>
<comment type="caution">
    <text evidence="6">The sequence shown here is derived from an EMBL/GenBank/DDBJ whole genome shotgun (WGS) entry which is preliminary data.</text>
</comment>
<feature type="domain" description="NmrA-like" evidence="4">
    <location>
        <begin position="5"/>
        <end position="94"/>
    </location>
</feature>
<evidence type="ECO:0000256" key="2">
    <source>
        <dbReference type="ARBA" id="ARBA00022857"/>
    </source>
</evidence>
<proteinExistence type="inferred from homology"/>
<evidence type="ECO:0000313" key="6">
    <source>
        <dbReference type="EMBL" id="CAF1369402.1"/>
    </source>
</evidence>
<evidence type="ECO:0000313" key="7">
    <source>
        <dbReference type="EMBL" id="CAF4051716.1"/>
    </source>
</evidence>
<protein>
    <recommendedName>
        <fullName evidence="3">NmrA-like family domain-containing protein 1</fullName>
    </recommendedName>
</protein>
<dbReference type="Proteomes" id="UP000681722">
    <property type="component" value="Unassembled WGS sequence"/>
</dbReference>
<evidence type="ECO:0000313" key="5">
    <source>
        <dbReference type="EMBL" id="CAF1244076.1"/>
    </source>
</evidence>
<dbReference type="Pfam" id="PF05368">
    <property type="entry name" value="NmrA"/>
    <property type="match status" value="1"/>
</dbReference>
<reference evidence="6" key="1">
    <citation type="submission" date="2021-02" db="EMBL/GenBank/DDBJ databases">
        <authorList>
            <person name="Nowell W R."/>
        </authorList>
    </citation>
    <scope>NUCLEOTIDE SEQUENCE</scope>
</reference>
<dbReference type="InterPro" id="IPR036291">
    <property type="entry name" value="NAD(P)-bd_dom_sf"/>
</dbReference>
<dbReference type="EMBL" id="CAJOBA010037934">
    <property type="protein sequence ID" value="CAF4051716.1"/>
    <property type="molecule type" value="Genomic_DNA"/>
</dbReference>
<dbReference type="PANTHER" id="PTHR42748">
    <property type="entry name" value="NITROGEN METABOLITE REPRESSION PROTEIN NMRA FAMILY MEMBER"/>
    <property type="match status" value="1"/>
</dbReference>
<dbReference type="Proteomes" id="UP000682733">
    <property type="component" value="Unassembled WGS sequence"/>
</dbReference>
<dbReference type="EMBL" id="CAJNOQ010015827">
    <property type="protein sequence ID" value="CAF1369402.1"/>
    <property type="molecule type" value="Genomic_DNA"/>
</dbReference>
<keyword evidence="2" id="KW-0521">NADP</keyword>
<dbReference type="OrthoDB" id="300709at2759"/>
<dbReference type="InterPro" id="IPR008030">
    <property type="entry name" value="NmrA-like"/>
</dbReference>
<evidence type="ECO:0000313" key="9">
    <source>
        <dbReference type="Proteomes" id="UP000663829"/>
    </source>
</evidence>
<evidence type="ECO:0000256" key="1">
    <source>
        <dbReference type="ARBA" id="ARBA00006328"/>
    </source>
</evidence>
<dbReference type="SUPFAM" id="SSF51735">
    <property type="entry name" value="NAD(P)-binding Rossmann-fold domains"/>
    <property type="match status" value="1"/>
</dbReference>
<dbReference type="InterPro" id="IPR051164">
    <property type="entry name" value="NmrA-like_oxidored"/>
</dbReference>
<dbReference type="EMBL" id="CAJOBC010074570">
    <property type="protein sequence ID" value="CAF4254172.1"/>
    <property type="molecule type" value="Genomic_DNA"/>
</dbReference>
<gene>
    <name evidence="6" type="ORF">GPM918_LOCUS31779</name>
    <name evidence="5" type="ORF">OVA965_LOCUS25962</name>
    <name evidence="8" type="ORF">SRO942_LOCUS32427</name>
    <name evidence="7" type="ORF">TMI583_LOCUS26699</name>
</gene>
<dbReference type="Proteomes" id="UP000663829">
    <property type="component" value="Unassembled WGS sequence"/>
</dbReference>
<organism evidence="6 9">
    <name type="scientific">Didymodactylos carnosus</name>
    <dbReference type="NCBI Taxonomy" id="1234261"/>
    <lineage>
        <taxon>Eukaryota</taxon>
        <taxon>Metazoa</taxon>
        <taxon>Spiralia</taxon>
        <taxon>Gnathifera</taxon>
        <taxon>Rotifera</taxon>
        <taxon>Eurotatoria</taxon>
        <taxon>Bdelloidea</taxon>
        <taxon>Philodinida</taxon>
        <taxon>Philodinidae</taxon>
        <taxon>Didymodactylos</taxon>
    </lineage>
</organism>